<keyword evidence="3" id="KW-1185">Reference proteome</keyword>
<comment type="similarity">
    <text evidence="1">Belongs to the UPF0270 family.</text>
</comment>
<dbReference type="InterPro" id="IPR036685">
    <property type="entry name" value="YehU-like_sf"/>
</dbReference>
<evidence type="ECO:0000313" key="2">
    <source>
        <dbReference type="EMBL" id="MFK4753843.1"/>
    </source>
</evidence>
<dbReference type="RefSeq" id="WP_369854959.1">
    <property type="nucleotide sequence ID" value="NZ_JBBKTX010000021.1"/>
</dbReference>
<dbReference type="Gene3D" id="1.10.10.610">
    <property type="entry name" value="YehU-like"/>
    <property type="match status" value="1"/>
</dbReference>
<comment type="caution">
    <text evidence="2">The sequence shown here is derived from an EMBL/GenBank/DDBJ whole genome shotgun (WGS) entry which is preliminary data.</text>
</comment>
<sequence>MPSDYPQEDAPEHGVLEIPWNRLSAEALDDILAEFVLREGTDYGDVEFSLADKKQHVMGQLESGKVRLLFDPIENSCHIALVRK</sequence>
<dbReference type="InterPro" id="IPR010648">
    <property type="entry name" value="UPF0270"/>
</dbReference>
<dbReference type="Pfam" id="PF06794">
    <property type="entry name" value="UPF0270"/>
    <property type="match status" value="1"/>
</dbReference>
<gene>
    <name evidence="2" type="ORF">WG929_15625</name>
</gene>
<evidence type="ECO:0000256" key="1">
    <source>
        <dbReference type="ARBA" id="ARBA00006450"/>
    </source>
</evidence>
<organism evidence="2 3">
    <name type="scientific">Oceanobacter antarcticus</name>
    <dbReference type="NCBI Taxonomy" id="3133425"/>
    <lineage>
        <taxon>Bacteria</taxon>
        <taxon>Pseudomonadati</taxon>
        <taxon>Pseudomonadota</taxon>
        <taxon>Gammaproteobacteria</taxon>
        <taxon>Oceanospirillales</taxon>
        <taxon>Oceanospirillaceae</taxon>
        <taxon>Oceanobacter</taxon>
    </lineage>
</organism>
<dbReference type="SUPFAM" id="SSF118001">
    <property type="entry name" value="YehU-like"/>
    <property type="match status" value="1"/>
</dbReference>
<name>A0ABW8NLJ6_9GAMM</name>
<reference evidence="2 3" key="1">
    <citation type="submission" date="2024-03" db="EMBL/GenBank/DDBJ databases">
        <title>High-quality draft genome sequence of Oceanobacter sp. wDCs-4.</title>
        <authorList>
            <person name="Dong C."/>
        </authorList>
    </citation>
    <scope>NUCLEOTIDE SEQUENCE [LARGE SCALE GENOMIC DNA]</scope>
    <source>
        <strain evidence="3">wDCs-4</strain>
    </source>
</reference>
<dbReference type="EMBL" id="JBBKTX010000021">
    <property type="protein sequence ID" value="MFK4753843.1"/>
    <property type="molecule type" value="Genomic_DNA"/>
</dbReference>
<protein>
    <submittedName>
        <fullName evidence="2">YheU family protein</fullName>
    </submittedName>
</protein>
<accession>A0ABW8NLJ6</accession>
<dbReference type="Proteomes" id="UP001620597">
    <property type="component" value="Unassembled WGS sequence"/>
</dbReference>
<evidence type="ECO:0000313" key="3">
    <source>
        <dbReference type="Proteomes" id="UP001620597"/>
    </source>
</evidence>
<proteinExistence type="inferred from homology"/>